<dbReference type="EMBL" id="JAAAIL010000150">
    <property type="protein sequence ID" value="KAG0279067.1"/>
    <property type="molecule type" value="Genomic_DNA"/>
</dbReference>
<evidence type="ECO:0000313" key="6">
    <source>
        <dbReference type="EMBL" id="KAG0279067.1"/>
    </source>
</evidence>
<evidence type="ECO:0000256" key="4">
    <source>
        <dbReference type="ARBA" id="ARBA00023002"/>
    </source>
</evidence>
<dbReference type="PANTHER" id="PTHR47356">
    <property type="entry name" value="FAD-DEPENDENT MONOOXYGENASE ASQG-RELATED"/>
    <property type="match status" value="1"/>
</dbReference>
<dbReference type="PANTHER" id="PTHR47356:SF2">
    <property type="entry name" value="FAD-BINDING DOMAIN-CONTAINING PROTEIN-RELATED"/>
    <property type="match status" value="1"/>
</dbReference>
<keyword evidence="7" id="KW-1185">Reference proteome</keyword>
<reference evidence="6" key="1">
    <citation type="journal article" date="2020" name="Fungal Divers.">
        <title>Resolving the Mortierellaceae phylogeny through synthesis of multi-gene phylogenetics and phylogenomics.</title>
        <authorList>
            <person name="Vandepol N."/>
            <person name="Liber J."/>
            <person name="Desiro A."/>
            <person name="Na H."/>
            <person name="Kennedy M."/>
            <person name="Barry K."/>
            <person name="Grigoriev I.V."/>
            <person name="Miller A.N."/>
            <person name="O'Donnell K."/>
            <person name="Stajich J.E."/>
            <person name="Bonito G."/>
        </authorList>
    </citation>
    <scope>NUCLEOTIDE SEQUENCE</scope>
    <source>
        <strain evidence="6">NRRL 28262</strain>
    </source>
</reference>
<dbReference type="InterPro" id="IPR050562">
    <property type="entry name" value="FAD_mOase_fung"/>
</dbReference>
<evidence type="ECO:0000256" key="2">
    <source>
        <dbReference type="ARBA" id="ARBA00022630"/>
    </source>
</evidence>
<feature type="domain" description="FAD-binding" evidence="5">
    <location>
        <begin position="8"/>
        <end position="134"/>
    </location>
</feature>
<keyword evidence="4" id="KW-0560">Oxidoreductase</keyword>
<gene>
    <name evidence="6" type="ORF">BGZ95_002373</name>
</gene>
<dbReference type="InterPro" id="IPR036188">
    <property type="entry name" value="FAD/NAD-bd_sf"/>
</dbReference>
<dbReference type="GO" id="GO:0071949">
    <property type="term" value="F:FAD binding"/>
    <property type="evidence" value="ECO:0007669"/>
    <property type="project" value="InterPro"/>
</dbReference>
<keyword evidence="2" id="KW-0285">Flavoprotein</keyword>
<comment type="caution">
    <text evidence="6">The sequence shown here is derived from an EMBL/GenBank/DDBJ whole genome shotgun (WGS) entry which is preliminary data.</text>
</comment>
<sequence>MSIGPTLLPLFEQLGIYDELISMGKYLTHMTDYSETSNGLKPFPPMDMRPVEELSGYAYHILARPNLHALLLKLVPAHKIHFGHRVLNISENDDKAILTLSNNEIFEGDIIVGADGAYSTVRQRMYEQLKAKGELPKSDDEELPFSVTCLVGQTRVLDPKDFPIVAQPDCHFATHHGKDKPFSWHTFNTSQGTLCWTVLHHLSKTSSKAAMEQRFMETNNSEWGAHTAQDMCEETKGFPILLGDGKIGTMGDLFETTPAELITKVVLEEKVFDTWHYRRFVLMGDACHKMNPAGGHGAMTAMHDAIAIANLIYAMPTKTYSDVTKVFEDYYKERHPAAVESFNFSKQAGKRSEKSIIGAIITYIMTHLPMWLWRMFLARPLSFRPQVGFLPAIALKGTLAPVIPPSEQNARAVFLKTQEHQQAEAGTAALV</sequence>
<dbReference type="GO" id="GO:0004497">
    <property type="term" value="F:monooxygenase activity"/>
    <property type="evidence" value="ECO:0007669"/>
    <property type="project" value="InterPro"/>
</dbReference>
<organism evidence="6 7">
    <name type="scientific">Linnemannia exigua</name>
    <dbReference type="NCBI Taxonomy" id="604196"/>
    <lineage>
        <taxon>Eukaryota</taxon>
        <taxon>Fungi</taxon>
        <taxon>Fungi incertae sedis</taxon>
        <taxon>Mucoromycota</taxon>
        <taxon>Mortierellomycotina</taxon>
        <taxon>Mortierellomycetes</taxon>
        <taxon>Mortierellales</taxon>
        <taxon>Mortierellaceae</taxon>
        <taxon>Linnemannia</taxon>
    </lineage>
</organism>
<dbReference type="Pfam" id="PF01494">
    <property type="entry name" value="FAD_binding_3"/>
    <property type="match status" value="2"/>
</dbReference>
<dbReference type="SUPFAM" id="SSF51905">
    <property type="entry name" value="FAD/NAD(P)-binding domain"/>
    <property type="match status" value="1"/>
</dbReference>
<evidence type="ECO:0000256" key="3">
    <source>
        <dbReference type="ARBA" id="ARBA00022827"/>
    </source>
</evidence>
<evidence type="ECO:0000256" key="1">
    <source>
        <dbReference type="ARBA" id="ARBA00007992"/>
    </source>
</evidence>
<feature type="domain" description="FAD-binding" evidence="5">
    <location>
        <begin position="260"/>
        <end position="340"/>
    </location>
</feature>
<evidence type="ECO:0000259" key="5">
    <source>
        <dbReference type="Pfam" id="PF01494"/>
    </source>
</evidence>
<dbReference type="AlphaFoldDB" id="A0AAD4H8J5"/>
<protein>
    <recommendedName>
        <fullName evidence="5">FAD-binding domain-containing protein</fullName>
    </recommendedName>
</protein>
<dbReference type="Proteomes" id="UP001194580">
    <property type="component" value="Unassembled WGS sequence"/>
</dbReference>
<dbReference type="InterPro" id="IPR002938">
    <property type="entry name" value="FAD-bd"/>
</dbReference>
<dbReference type="Gene3D" id="3.50.50.60">
    <property type="entry name" value="FAD/NAD(P)-binding domain"/>
    <property type="match status" value="1"/>
</dbReference>
<evidence type="ECO:0000313" key="7">
    <source>
        <dbReference type="Proteomes" id="UP001194580"/>
    </source>
</evidence>
<proteinExistence type="inferred from homology"/>
<comment type="similarity">
    <text evidence="1">Belongs to the paxM FAD-dependent monooxygenase family.</text>
</comment>
<keyword evidence="3" id="KW-0274">FAD</keyword>
<name>A0AAD4H8J5_9FUNG</name>
<accession>A0AAD4H8J5</accession>